<dbReference type="Pfam" id="PF01029">
    <property type="entry name" value="NusB"/>
    <property type="match status" value="1"/>
</dbReference>
<dbReference type="Pfam" id="PF01189">
    <property type="entry name" value="Methyltr_RsmB-F"/>
    <property type="match status" value="1"/>
</dbReference>
<evidence type="ECO:0000256" key="2">
    <source>
        <dbReference type="ARBA" id="ARBA00022679"/>
    </source>
</evidence>
<dbReference type="PRINTS" id="PR02008">
    <property type="entry name" value="RCMTFAMILY"/>
</dbReference>
<evidence type="ECO:0000313" key="8">
    <source>
        <dbReference type="Proteomes" id="UP000188181"/>
    </source>
</evidence>
<dbReference type="RefSeq" id="WP_146684776.1">
    <property type="nucleotide sequence ID" value="NZ_CP019646.1"/>
</dbReference>
<dbReference type="Gene3D" id="3.40.50.150">
    <property type="entry name" value="Vaccinia Virus protein VP39"/>
    <property type="match status" value="1"/>
</dbReference>
<dbReference type="InterPro" id="IPR006027">
    <property type="entry name" value="NusB_RsmB_TIM44"/>
</dbReference>
<dbReference type="KEGG" id="pbas:SMSP2_02991"/>
<sequence length="458" mass="50815">MPLSPRQASAKLLSELDFSKINVSGLLELYSGRVTDQKLLTELVYGVVRNTHMLDAVIEKSASINKNKCKAFVMNLLRGGCYEMLFCGGQPLYATVNETVKAAGKRRERGFVNAVLRNISRNIDGFVSIEEPDTFSSRRVPVDAGNSVIFKSDVFPDSHKDKAGWISQVFSLPRFAVEGWIKDYGFDKTVSIALGLNRRPSIYLRANRLKTDAQSLCELMRERGIHAEKVTCTEEGEEWFGDFISVVSPGRVSSLPGFDEGLFTVQDLTAGRLAHIIAPKQDDIIVDLCAAPGTKTTHLAELMSGKGKIYAADINPTRAEKIIPAAQRLGLQNIEVMDYQSLLSSIPEIKPSIILLDVPCSNTGVMARRTELRHRLSEKGIKSLIKTQLNILQTAADKLNYPCRLCYSTCSISKMENKRVIEQFITKNHSWKLTCDSLTLPSCLNPDFDGGYVALLSR</sequence>
<dbReference type="EC" id="2.1.1.176" evidence="7"/>
<dbReference type="GO" id="GO:0008173">
    <property type="term" value="F:RNA methyltransferase activity"/>
    <property type="evidence" value="ECO:0007669"/>
    <property type="project" value="InterPro"/>
</dbReference>
<dbReference type="OrthoDB" id="9810297at2"/>
<dbReference type="InterPro" id="IPR029063">
    <property type="entry name" value="SAM-dependent_MTases_sf"/>
</dbReference>
<dbReference type="Gene3D" id="3.30.70.1170">
    <property type="entry name" value="Sun protein, domain 3"/>
    <property type="match status" value="1"/>
</dbReference>
<comment type="caution">
    <text evidence="5">Lacks conserved residue(s) required for the propagation of feature annotation.</text>
</comment>
<dbReference type="InterPro" id="IPR001678">
    <property type="entry name" value="MeTrfase_RsmB-F_NOP2_dom"/>
</dbReference>
<keyword evidence="1 5" id="KW-0489">Methyltransferase</keyword>
<evidence type="ECO:0000313" key="7">
    <source>
        <dbReference type="EMBL" id="AQQ72601.1"/>
    </source>
</evidence>
<dbReference type="GO" id="GO:0006355">
    <property type="term" value="P:regulation of DNA-templated transcription"/>
    <property type="evidence" value="ECO:0007669"/>
    <property type="project" value="InterPro"/>
</dbReference>
<evidence type="ECO:0000256" key="4">
    <source>
        <dbReference type="ARBA" id="ARBA00022884"/>
    </source>
</evidence>
<dbReference type="Pfam" id="PF22458">
    <property type="entry name" value="RsmF-B_ferredox"/>
    <property type="match status" value="1"/>
</dbReference>
<protein>
    <submittedName>
        <fullName evidence="7">Ribosomal RNA small subunit methyltransferase B</fullName>
        <ecNumber evidence="7">2.1.1.176</ecNumber>
    </submittedName>
</protein>
<feature type="domain" description="SAM-dependent MTase RsmB/NOP-type" evidence="6">
    <location>
        <begin position="192"/>
        <end position="458"/>
    </location>
</feature>
<dbReference type="InterPro" id="IPR023267">
    <property type="entry name" value="RCMT"/>
</dbReference>
<dbReference type="SUPFAM" id="SSF48013">
    <property type="entry name" value="NusB-like"/>
    <property type="match status" value="1"/>
</dbReference>
<dbReference type="GO" id="GO:0001510">
    <property type="term" value="P:RNA methylation"/>
    <property type="evidence" value="ECO:0007669"/>
    <property type="project" value="InterPro"/>
</dbReference>
<dbReference type="InterPro" id="IPR049560">
    <property type="entry name" value="MeTrfase_RsmB-F_NOP2_cat"/>
</dbReference>
<evidence type="ECO:0000256" key="3">
    <source>
        <dbReference type="ARBA" id="ARBA00022691"/>
    </source>
</evidence>
<keyword evidence="3 5" id="KW-0949">S-adenosyl-L-methionine</keyword>
<evidence type="ECO:0000259" key="6">
    <source>
        <dbReference type="PROSITE" id="PS51686"/>
    </source>
</evidence>
<dbReference type="InterPro" id="IPR054728">
    <property type="entry name" value="RsmB-like_ferredoxin"/>
</dbReference>
<evidence type="ECO:0000256" key="1">
    <source>
        <dbReference type="ARBA" id="ARBA00022603"/>
    </source>
</evidence>
<dbReference type="InterPro" id="IPR035926">
    <property type="entry name" value="NusB-like_sf"/>
</dbReference>
<keyword evidence="4 5" id="KW-0694">RNA-binding</keyword>
<gene>
    <name evidence="7" type="primary">rsmB</name>
    <name evidence="7" type="ORF">SMSP2_02991</name>
</gene>
<dbReference type="SUPFAM" id="SSF53335">
    <property type="entry name" value="S-adenosyl-L-methionine-dependent methyltransferases"/>
    <property type="match status" value="1"/>
</dbReference>
<feature type="active site" description="Nucleophile" evidence="5">
    <location>
        <position position="410"/>
    </location>
</feature>
<keyword evidence="2 5" id="KW-0808">Transferase</keyword>
<dbReference type="PANTHER" id="PTHR22807">
    <property type="entry name" value="NOP2 YEAST -RELATED NOL1/NOP2/FMU SUN DOMAIN-CONTAINING"/>
    <property type="match status" value="1"/>
</dbReference>
<feature type="binding site" evidence="5">
    <location>
        <position position="313"/>
    </location>
    <ligand>
        <name>S-adenosyl-L-methionine</name>
        <dbReference type="ChEBI" id="CHEBI:59789"/>
    </ligand>
</feature>
<dbReference type="Proteomes" id="UP000188181">
    <property type="component" value="Chromosome"/>
</dbReference>
<dbReference type="Gene3D" id="1.10.940.10">
    <property type="entry name" value="NusB-like"/>
    <property type="match status" value="1"/>
</dbReference>
<dbReference type="GO" id="GO:0003723">
    <property type="term" value="F:RNA binding"/>
    <property type="evidence" value="ECO:0007669"/>
    <property type="project" value="UniProtKB-UniRule"/>
</dbReference>
<dbReference type="CDD" id="cd02440">
    <property type="entry name" value="AdoMet_MTases"/>
    <property type="match status" value="1"/>
</dbReference>
<dbReference type="EMBL" id="CP019646">
    <property type="protein sequence ID" value="AQQ72601.1"/>
    <property type="molecule type" value="Genomic_DNA"/>
</dbReference>
<keyword evidence="8" id="KW-1185">Reference proteome</keyword>
<organism evidence="7 8">
    <name type="scientific">Limihaloglobus sulfuriphilus</name>
    <dbReference type="NCBI Taxonomy" id="1851148"/>
    <lineage>
        <taxon>Bacteria</taxon>
        <taxon>Pseudomonadati</taxon>
        <taxon>Planctomycetota</taxon>
        <taxon>Phycisphaerae</taxon>
        <taxon>Sedimentisphaerales</taxon>
        <taxon>Sedimentisphaeraceae</taxon>
        <taxon>Limihaloglobus</taxon>
    </lineage>
</organism>
<accession>A0A1Q2MIT1</accession>
<name>A0A1Q2MIT1_9BACT</name>
<proteinExistence type="inferred from homology"/>
<reference evidence="8" key="1">
    <citation type="submission" date="2017-02" db="EMBL/GenBank/DDBJ databases">
        <title>Comparative genomics and description of representatives of a novel lineage of planctomycetes thriving in anoxic sediments.</title>
        <authorList>
            <person name="Spring S."/>
            <person name="Bunk B."/>
            <person name="Sproer C."/>
        </authorList>
    </citation>
    <scope>NUCLEOTIDE SEQUENCE [LARGE SCALE GENOMIC DNA]</scope>
    <source>
        <strain evidence="8">SM-Chi-D1</strain>
    </source>
</reference>
<dbReference type="PROSITE" id="PS51686">
    <property type="entry name" value="SAM_MT_RSMB_NOP"/>
    <property type="match status" value="1"/>
</dbReference>
<dbReference type="PANTHER" id="PTHR22807:SF53">
    <property type="entry name" value="RIBOSOMAL RNA SMALL SUBUNIT METHYLTRANSFERASE B-RELATED"/>
    <property type="match status" value="1"/>
</dbReference>
<comment type="similarity">
    <text evidence="5">Belongs to the class I-like SAM-binding methyltransferase superfamily. RsmB/NOP family.</text>
</comment>
<feature type="binding site" evidence="5">
    <location>
        <position position="357"/>
    </location>
    <ligand>
        <name>S-adenosyl-L-methionine</name>
        <dbReference type="ChEBI" id="CHEBI:59789"/>
    </ligand>
</feature>
<evidence type="ECO:0000256" key="5">
    <source>
        <dbReference type="PROSITE-ProRule" id="PRU01023"/>
    </source>
</evidence>
<dbReference type="AlphaFoldDB" id="A0A1Q2MIT1"/>
<dbReference type="STRING" id="1851148.SMSP2_02991"/>